<name>A0A8H3LX17_9GLOM</name>
<protein>
    <submittedName>
        <fullName evidence="1">Uncharacterized protein</fullName>
    </submittedName>
</protein>
<gene>
    <name evidence="1" type="ORF">RCL2_002023800</name>
</gene>
<comment type="caution">
    <text evidence="1">The sequence shown here is derived from an EMBL/GenBank/DDBJ whole genome shotgun (WGS) entry which is preliminary data.</text>
</comment>
<dbReference type="OrthoDB" id="3009604at2759"/>
<dbReference type="AlphaFoldDB" id="A0A8H3LX17"/>
<organism evidence="1 2">
    <name type="scientific">Rhizophagus clarus</name>
    <dbReference type="NCBI Taxonomy" id="94130"/>
    <lineage>
        <taxon>Eukaryota</taxon>
        <taxon>Fungi</taxon>
        <taxon>Fungi incertae sedis</taxon>
        <taxon>Mucoromycota</taxon>
        <taxon>Glomeromycotina</taxon>
        <taxon>Glomeromycetes</taxon>
        <taxon>Glomerales</taxon>
        <taxon>Glomeraceae</taxon>
        <taxon>Rhizophagus</taxon>
    </lineage>
</organism>
<sequence length="260" mass="29869">MKIIITKLAKSIPSSSANNGSALHLKLKQTNEKKTELYGGFDKDEMSQWWIKNNSNLPSMDNEQKKKIEYITGRNLSFLAGSEKNFEDALDQLKRILIKKIKPPLTNFTDIISESGRWNLHIQLMSSCSTNGYAPSGYGIDDYDHRFFYIDNGCCYYTSGFVRDCMVDYLFEKSILEVFATSSWIKCIKEFRNNPSVKGFMVEKACLSSIFRNGLMADAIHFKFDNYTFFTSIEEIDFSMNEGYAHFIYHVSGTKSQSMD</sequence>
<proteinExistence type="predicted"/>
<evidence type="ECO:0000313" key="2">
    <source>
        <dbReference type="Proteomes" id="UP000615446"/>
    </source>
</evidence>
<dbReference type="Proteomes" id="UP000615446">
    <property type="component" value="Unassembled WGS sequence"/>
</dbReference>
<evidence type="ECO:0000313" key="1">
    <source>
        <dbReference type="EMBL" id="GES93495.1"/>
    </source>
</evidence>
<reference evidence="1" key="1">
    <citation type="submission" date="2019-10" db="EMBL/GenBank/DDBJ databases">
        <title>Conservation and host-specific expression of non-tandemly repeated heterogenous ribosome RNA gene in arbuscular mycorrhizal fungi.</title>
        <authorList>
            <person name="Maeda T."/>
            <person name="Kobayashi Y."/>
            <person name="Nakagawa T."/>
            <person name="Ezawa T."/>
            <person name="Yamaguchi K."/>
            <person name="Bino T."/>
            <person name="Nishimoto Y."/>
            <person name="Shigenobu S."/>
            <person name="Kawaguchi M."/>
        </authorList>
    </citation>
    <scope>NUCLEOTIDE SEQUENCE</scope>
    <source>
        <strain evidence="1">HR1</strain>
    </source>
</reference>
<dbReference type="EMBL" id="BLAL01000228">
    <property type="protein sequence ID" value="GES93495.1"/>
    <property type="molecule type" value="Genomic_DNA"/>
</dbReference>
<accession>A0A8H3LX17</accession>